<dbReference type="Proteomes" id="UP000008022">
    <property type="component" value="Unassembled WGS sequence"/>
</dbReference>
<feature type="transmembrane region" description="Helical" evidence="1">
    <location>
        <begin position="12"/>
        <end position="31"/>
    </location>
</feature>
<reference evidence="3" key="1">
    <citation type="submission" date="2013-06" db="EMBL/GenBank/DDBJ databases">
        <authorList>
            <person name="Zhao Q."/>
        </authorList>
    </citation>
    <scope>NUCLEOTIDE SEQUENCE</scope>
    <source>
        <strain evidence="3">cv. W1943</strain>
    </source>
</reference>
<keyword evidence="1" id="KW-0812">Transmembrane</keyword>
<evidence type="ECO:0000256" key="1">
    <source>
        <dbReference type="SAM" id="Phobius"/>
    </source>
</evidence>
<organism evidence="2 3">
    <name type="scientific">Oryza rufipogon</name>
    <name type="common">Brownbeard rice</name>
    <name type="synonym">Asian wild rice</name>
    <dbReference type="NCBI Taxonomy" id="4529"/>
    <lineage>
        <taxon>Eukaryota</taxon>
        <taxon>Viridiplantae</taxon>
        <taxon>Streptophyta</taxon>
        <taxon>Embryophyta</taxon>
        <taxon>Tracheophyta</taxon>
        <taxon>Spermatophyta</taxon>
        <taxon>Magnoliopsida</taxon>
        <taxon>Liliopsida</taxon>
        <taxon>Poales</taxon>
        <taxon>Poaceae</taxon>
        <taxon>BOP clade</taxon>
        <taxon>Oryzoideae</taxon>
        <taxon>Oryzeae</taxon>
        <taxon>Oryzinae</taxon>
        <taxon>Oryza</taxon>
    </lineage>
</organism>
<keyword evidence="1" id="KW-1133">Transmembrane helix</keyword>
<dbReference type="Gramene" id="ORUFI04G30010.4">
    <property type="protein sequence ID" value="ORUFI04G30010.4"/>
    <property type="gene ID" value="ORUFI04G30010"/>
</dbReference>
<evidence type="ECO:0000313" key="3">
    <source>
        <dbReference type="Proteomes" id="UP000008022"/>
    </source>
</evidence>
<name>A0A0E0PF77_ORYRU</name>
<proteinExistence type="predicted"/>
<dbReference type="EnsemblPlants" id="ORUFI04G30010.4">
    <property type="protein sequence ID" value="ORUFI04G30010.4"/>
    <property type="gene ID" value="ORUFI04G30010"/>
</dbReference>
<reference evidence="2" key="2">
    <citation type="submission" date="2015-06" db="UniProtKB">
        <authorList>
            <consortium name="EnsemblPlants"/>
        </authorList>
    </citation>
    <scope>IDENTIFICATION</scope>
</reference>
<dbReference type="AlphaFoldDB" id="A0A0E0PF77"/>
<keyword evidence="3" id="KW-1185">Reference proteome</keyword>
<accession>A0A0E0PF77</accession>
<sequence length="104" mass="11683">MVTRWSEKGPGLKILWIWTLGTAGIMITNVVRTRVNDMQKILQEEDEAAAAAAPMASGEQRLYLSKFPEPRCCAKLTRSFALAACRCSIASWLFERSKRWACGM</sequence>
<keyword evidence="1" id="KW-0472">Membrane</keyword>
<protein>
    <submittedName>
        <fullName evidence="2">Uncharacterized protein</fullName>
    </submittedName>
</protein>
<dbReference type="HOGENOM" id="CLU_2254583_0_0_1"/>
<evidence type="ECO:0000313" key="2">
    <source>
        <dbReference type="EnsemblPlants" id="ORUFI04G30010.4"/>
    </source>
</evidence>